<evidence type="ECO:0000313" key="4">
    <source>
        <dbReference type="EMBL" id="WVT02148.1"/>
    </source>
</evidence>
<sequence>MRRRWGAIFLAAVAAARAFVAFAPTASADAMDELVAAAKKEGQLSVIALPRDWCGYGGIIDGFATKYRLSVSELQPDAPSAKEIEAITQQPGKTGAEMPDVIDIGLSFAPSAKREGLLQPYKVSTWDTIPDAAKDADGYWYGDYYGVVVFEINANLVKQSPQDWADLLAPEYRNSVSLAGDIFSNQAIQGVFAAGLSAAKGNMDEAADRGLEFFADLHRKGNFVPIVGDARSLADGRTPILIRWDYLALGDRDRLAGKTKVEIVRPETGAVAGVYVQAISARALHPNAARLWMEYLYSDEVQLAFLKGHCSPIRLADLVRNGKLPAELRNSLPQFEGGVGYADPAFPSVDEQERAREIIMKGWDGIVGAKFECRPPEESFGPMSSNDSGLCPAPVPQ</sequence>
<dbReference type="Pfam" id="PF13343">
    <property type="entry name" value="SBP_bac_6"/>
    <property type="match status" value="1"/>
</dbReference>
<dbReference type="PANTHER" id="PTHR30006:SF2">
    <property type="entry name" value="ABC TRANSPORTER SUBSTRATE-BINDING PROTEIN"/>
    <property type="match status" value="1"/>
</dbReference>
<evidence type="ECO:0000256" key="2">
    <source>
        <dbReference type="SAM" id="MobiDB-lite"/>
    </source>
</evidence>
<accession>A0ABZ2B425</accession>
<dbReference type="SUPFAM" id="SSF53850">
    <property type="entry name" value="Periplasmic binding protein-like II"/>
    <property type="match status" value="1"/>
</dbReference>
<dbReference type="PANTHER" id="PTHR30006">
    <property type="entry name" value="THIAMINE-BINDING PERIPLASMIC PROTEIN-RELATED"/>
    <property type="match status" value="1"/>
</dbReference>
<protein>
    <submittedName>
        <fullName evidence="4">ABC transporter substrate-binding protein</fullName>
    </submittedName>
</protein>
<evidence type="ECO:0000313" key="5">
    <source>
        <dbReference type="Proteomes" id="UP001432360"/>
    </source>
</evidence>
<dbReference type="EMBL" id="CP133148">
    <property type="protein sequence ID" value="WVT02148.1"/>
    <property type="molecule type" value="Genomic_DNA"/>
</dbReference>
<name>A0ABZ2B425_9HYPH</name>
<dbReference type="Proteomes" id="UP001432360">
    <property type="component" value="Chromosome"/>
</dbReference>
<dbReference type="RefSeq" id="WP_331371434.1">
    <property type="nucleotide sequence ID" value="NZ_CP133148.1"/>
</dbReference>
<keyword evidence="1 3" id="KW-0732">Signal</keyword>
<keyword evidence="5" id="KW-1185">Reference proteome</keyword>
<gene>
    <name evidence="4" type="ORF">RB548_11430</name>
</gene>
<feature type="chain" id="PRO_5047235933" evidence="3">
    <location>
        <begin position="29"/>
        <end position="397"/>
    </location>
</feature>
<feature type="signal peptide" evidence="3">
    <location>
        <begin position="1"/>
        <end position="28"/>
    </location>
</feature>
<organism evidence="4 5">
    <name type="scientific">Sinorhizobium chiapasense</name>
    <dbReference type="NCBI Taxonomy" id="501572"/>
    <lineage>
        <taxon>Bacteria</taxon>
        <taxon>Pseudomonadati</taxon>
        <taxon>Pseudomonadota</taxon>
        <taxon>Alphaproteobacteria</taxon>
        <taxon>Hyphomicrobiales</taxon>
        <taxon>Rhizobiaceae</taxon>
        <taxon>Sinorhizobium/Ensifer group</taxon>
        <taxon>Sinorhizobium</taxon>
    </lineage>
</organism>
<reference evidence="4" key="1">
    <citation type="submission" date="2023-08" db="EMBL/GenBank/DDBJ databases">
        <title>Complete genome sequence of Sinorhizobium chiapanecum ITTG S70 isolated from Acaciella angustissima nodules in Chiapas-Mexico.</title>
        <authorList>
            <person name="Rincon-Rosales R."/>
            <person name="Rogel M.A."/>
            <person name="Rincon-Medina C.I."/>
            <person name="Guerrero G."/>
            <person name="Manzano-Gomez L.A."/>
            <person name="Lopez-Lopez A."/>
            <person name="Rincon Molina F.A."/>
            <person name="Martinez-Romero E."/>
        </authorList>
    </citation>
    <scope>NUCLEOTIDE SEQUENCE</scope>
    <source>
        <strain evidence="4">ITTG S70</strain>
    </source>
</reference>
<proteinExistence type="predicted"/>
<dbReference type="Gene3D" id="3.40.190.10">
    <property type="entry name" value="Periplasmic binding protein-like II"/>
    <property type="match status" value="2"/>
</dbReference>
<feature type="region of interest" description="Disordered" evidence="2">
    <location>
        <begin position="377"/>
        <end position="397"/>
    </location>
</feature>
<evidence type="ECO:0000256" key="3">
    <source>
        <dbReference type="SAM" id="SignalP"/>
    </source>
</evidence>
<evidence type="ECO:0000256" key="1">
    <source>
        <dbReference type="ARBA" id="ARBA00022729"/>
    </source>
</evidence>